<dbReference type="PANTHER" id="PTHR10903:SF184">
    <property type="entry name" value="GTP-BINDING PROTEIN A"/>
    <property type="match status" value="1"/>
</dbReference>
<evidence type="ECO:0000313" key="6">
    <source>
        <dbReference type="Proteomes" id="UP000735302"/>
    </source>
</evidence>
<reference evidence="5 6" key="1">
    <citation type="journal article" date="2021" name="Elife">
        <title>Chloroplast acquisition without the gene transfer in kleptoplastic sea slugs, Plakobranchus ocellatus.</title>
        <authorList>
            <person name="Maeda T."/>
            <person name="Takahashi S."/>
            <person name="Yoshida T."/>
            <person name="Shimamura S."/>
            <person name="Takaki Y."/>
            <person name="Nagai Y."/>
            <person name="Toyoda A."/>
            <person name="Suzuki Y."/>
            <person name="Arimoto A."/>
            <person name="Ishii H."/>
            <person name="Satoh N."/>
            <person name="Nishiyama T."/>
            <person name="Hasebe M."/>
            <person name="Maruyama T."/>
            <person name="Minagawa J."/>
            <person name="Obokata J."/>
            <person name="Shigenobu S."/>
        </authorList>
    </citation>
    <scope>NUCLEOTIDE SEQUENCE [LARGE SCALE GENOMIC DNA]</scope>
</reference>
<dbReference type="PROSITE" id="PS51720">
    <property type="entry name" value="G_AIG1"/>
    <property type="match status" value="1"/>
</dbReference>
<dbReference type="SUPFAM" id="SSF52540">
    <property type="entry name" value="P-loop containing nucleoside triphosphate hydrolases"/>
    <property type="match status" value="1"/>
</dbReference>
<evidence type="ECO:0000256" key="3">
    <source>
        <dbReference type="ARBA" id="ARBA00023134"/>
    </source>
</evidence>
<organism evidence="5 6">
    <name type="scientific">Plakobranchus ocellatus</name>
    <dbReference type="NCBI Taxonomy" id="259542"/>
    <lineage>
        <taxon>Eukaryota</taxon>
        <taxon>Metazoa</taxon>
        <taxon>Spiralia</taxon>
        <taxon>Lophotrochozoa</taxon>
        <taxon>Mollusca</taxon>
        <taxon>Gastropoda</taxon>
        <taxon>Heterobranchia</taxon>
        <taxon>Euthyneura</taxon>
        <taxon>Panpulmonata</taxon>
        <taxon>Sacoglossa</taxon>
        <taxon>Placobranchoidea</taxon>
        <taxon>Plakobranchidae</taxon>
        <taxon>Plakobranchus</taxon>
    </lineage>
</organism>
<evidence type="ECO:0000259" key="4">
    <source>
        <dbReference type="PROSITE" id="PS51720"/>
    </source>
</evidence>
<evidence type="ECO:0000256" key="1">
    <source>
        <dbReference type="ARBA" id="ARBA00008535"/>
    </source>
</evidence>
<dbReference type="FunFam" id="3.40.50.300:FF:000840">
    <property type="entry name" value="Immune-associated nucleotide-binding protein 9"/>
    <property type="match status" value="1"/>
</dbReference>
<dbReference type="AlphaFoldDB" id="A0AAV4BDJ5"/>
<keyword evidence="6" id="KW-1185">Reference proteome</keyword>
<proteinExistence type="inferred from homology"/>
<dbReference type="InterPro" id="IPR027417">
    <property type="entry name" value="P-loop_NTPase"/>
</dbReference>
<feature type="domain" description="AIG1-type G" evidence="4">
    <location>
        <begin position="4"/>
        <end position="219"/>
    </location>
</feature>
<dbReference type="InterPro" id="IPR045058">
    <property type="entry name" value="GIMA/IAN/Toc"/>
</dbReference>
<sequence>MDRSHDLDLLLLGKTGAGKSATGNSILGARVFSSVATTESATIQSQKDVIELEDGRRLSIVDTPGVGDTRKSEAEGKKMFMDALQAAVAMNPEGYHALLLVIRFGGRFTGEDIDTITYLKSVLGEKFVQKYCIIVMTYGDNFKTQQEEGEIKVTFEEWCKEQTGEFKEMYQEVKGRVILFENRKKPDVQAKQKEQLISMVDSLALGGRKYTSEKFIKAQKARENVLREKKISAINDKVQKETSIIMNLMPKIMEKQNADSKIDGLKSLMDRIRKLLDDINQEDSKEGYLHKARSIILQAQSHVERALTHLQTQKEIDQAKDDSKKGQLLARLADNSFNLWQPGFNELLMIEYLRMRDDYNRATAPRLDATCCVM</sequence>
<keyword evidence="3" id="KW-0342">GTP-binding</keyword>
<dbReference type="InterPro" id="IPR006703">
    <property type="entry name" value="G_AIG1"/>
</dbReference>
<gene>
    <name evidence="5" type="ORF">PoB_004377300</name>
</gene>
<dbReference type="GO" id="GO:0005525">
    <property type="term" value="F:GTP binding"/>
    <property type="evidence" value="ECO:0007669"/>
    <property type="project" value="UniProtKB-KW"/>
</dbReference>
<dbReference type="PANTHER" id="PTHR10903">
    <property type="entry name" value="GTPASE, IMAP FAMILY MEMBER-RELATED"/>
    <property type="match status" value="1"/>
</dbReference>
<evidence type="ECO:0000313" key="5">
    <source>
        <dbReference type="EMBL" id="GFO17268.1"/>
    </source>
</evidence>
<comment type="similarity">
    <text evidence="1">Belongs to the TRAFAC class TrmE-Era-EngA-EngB-Septin-like GTPase superfamily. AIG1/Toc34/Toc159-like paraseptin GTPase family. IAN subfamily.</text>
</comment>
<dbReference type="Pfam" id="PF04548">
    <property type="entry name" value="AIG1"/>
    <property type="match status" value="1"/>
</dbReference>
<dbReference type="EMBL" id="BLXT01004769">
    <property type="protein sequence ID" value="GFO17268.1"/>
    <property type="molecule type" value="Genomic_DNA"/>
</dbReference>
<evidence type="ECO:0000256" key="2">
    <source>
        <dbReference type="ARBA" id="ARBA00022741"/>
    </source>
</evidence>
<comment type="caution">
    <text evidence="5">The sequence shown here is derived from an EMBL/GenBank/DDBJ whole genome shotgun (WGS) entry which is preliminary data.</text>
</comment>
<name>A0AAV4BDJ5_9GAST</name>
<dbReference type="Proteomes" id="UP000735302">
    <property type="component" value="Unassembled WGS sequence"/>
</dbReference>
<protein>
    <submittedName>
        <fullName evidence="5">GTPase imap family member 4</fullName>
    </submittedName>
</protein>
<accession>A0AAV4BDJ5</accession>
<dbReference type="Gene3D" id="3.40.50.300">
    <property type="entry name" value="P-loop containing nucleotide triphosphate hydrolases"/>
    <property type="match status" value="1"/>
</dbReference>
<keyword evidence="2" id="KW-0547">Nucleotide-binding</keyword>